<name>A0A9X3A2N3_9PSEU</name>
<keyword evidence="2" id="KW-1185">Reference proteome</keyword>
<sequence length="47" mass="4869">MPIGTTSTLTAVGRHAGVFAGSAPVVAESSPVLTDRTRKIVLYRRGA</sequence>
<evidence type="ECO:0000313" key="1">
    <source>
        <dbReference type="EMBL" id="MCS7479248.1"/>
    </source>
</evidence>
<comment type="caution">
    <text evidence="1">The sequence shown here is derived from an EMBL/GenBank/DDBJ whole genome shotgun (WGS) entry which is preliminary data.</text>
</comment>
<evidence type="ECO:0000313" key="2">
    <source>
        <dbReference type="Proteomes" id="UP001141259"/>
    </source>
</evidence>
<organism evidence="1 2">
    <name type="scientific">Umezawaea endophytica</name>
    <dbReference type="NCBI Taxonomy" id="1654476"/>
    <lineage>
        <taxon>Bacteria</taxon>
        <taxon>Bacillati</taxon>
        <taxon>Actinomycetota</taxon>
        <taxon>Actinomycetes</taxon>
        <taxon>Pseudonocardiales</taxon>
        <taxon>Pseudonocardiaceae</taxon>
        <taxon>Umezawaea</taxon>
    </lineage>
</organism>
<gene>
    <name evidence="1" type="ORF">NZH93_20495</name>
</gene>
<protein>
    <submittedName>
        <fullName evidence="1">Uncharacterized protein</fullName>
    </submittedName>
</protein>
<dbReference type="Proteomes" id="UP001141259">
    <property type="component" value="Unassembled WGS sequence"/>
</dbReference>
<proteinExistence type="predicted"/>
<reference evidence="1" key="1">
    <citation type="submission" date="2022-08" db="EMBL/GenBank/DDBJ databases">
        <authorList>
            <person name="Tistechok S."/>
            <person name="Samborskyy M."/>
            <person name="Roman I."/>
        </authorList>
    </citation>
    <scope>NUCLEOTIDE SEQUENCE</scope>
    <source>
        <strain evidence="1">DSM 103496</strain>
    </source>
</reference>
<dbReference type="RefSeq" id="WP_259624752.1">
    <property type="nucleotide sequence ID" value="NZ_JANYMP010000009.1"/>
</dbReference>
<accession>A0A9X3A2N3</accession>
<dbReference type="AlphaFoldDB" id="A0A9X3A2N3"/>
<dbReference type="EMBL" id="JANYMP010000009">
    <property type="protein sequence ID" value="MCS7479248.1"/>
    <property type="molecule type" value="Genomic_DNA"/>
</dbReference>